<gene>
    <name evidence="1" type="ORF">KI387_016583</name>
</gene>
<name>A0AA38GHM9_TAXCH</name>
<dbReference type="EMBL" id="JAHRHJ020000003">
    <property type="protein sequence ID" value="KAH9321944.1"/>
    <property type="molecule type" value="Genomic_DNA"/>
</dbReference>
<protein>
    <recommendedName>
        <fullName evidence="3">NB-ARC domain-containing protein</fullName>
    </recommendedName>
</protein>
<dbReference type="PANTHER" id="PTHR36766:SF30">
    <property type="entry name" value="TIR-NBS TYPE DISEASE RESISTANCE PROTEIN-RELATED"/>
    <property type="match status" value="1"/>
</dbReference>
<dbReference type="Gene3D" id="1.10.8.430">
    <property type="entry name" value="Helical domain of apoptotic protease-activating factors"/>
    <property type="match status" value="1"/>
</dbReference>
<dbReference type="PANTHER" id="PTHR36766">
    <property type="entry name" value="PLANT BROAD-SPECTRUM MILDEW RESISTANCE PROTEIN RPW8"/>
    <property type="match status" value="1"/>
</dbReference>
<dbReference type="SUPFAM" id="SSF52540">
    <property type="entry name" value="P-loop containing nucleoside triphosphate hydrolases"/>
    <property type="match status" value="1"/>
</dbReference>
<dbReference type="AlphaFoldDB" id="A0AA38GHM9"/>
<evidence type="ECO:0000313" key="1">
    <source>
        <dbReference type="EMBL" id="KAH9321944.1"/>
    </source>
</evidence>
<dbReference type="InterPro" id="IPR042197">
    <property type="entry name" value="Apaf_helical"/>
</dbReference>
<evidence type="ECO:0008006" key="3">
    <source>
        <dbReference type="Google" id="ProtNLM"/>
    </source>
</evidence>
<organism evidence="1 2">
    <name type="scientific">Taxus chinensis</name>
    <name type="common">Chinese yew</name>
    <name type="synonym">Taxus wallichiana var. chinensis</name>
    <dbReference type="NCBI Taxonomy" id="29808"/>
    <lineage>
        <taxon>Eukaryota</taxon>
        <taxon>Viridiplantae</taxon>
        <taxon>Streptophyta</taxon>
        <taxon>Embryophyta</taxon>
        <taxon>Tracheophyta</taxon>
        <taxon>Spermatophyta</taxon>
        <taxon>Pinopsida</taxon>
        <taxon>Pinidae</taxon>
        <taxon>Conifers II</taxon>
        <taxon>Cupressales</taxon>
        <taxon>Taxaceae</taxon>
        <taxon>Taxus</taxon>
    </lineage>
</organism>
<dbReference type="Proteomes" id="UP000824469">
    <property type="component" value="Unassembled WGS sequence"/>
</dbReference>
<evidence type="ECO:0000313" key="2">
    <source>
        <dbReference type="Proteomes" id="UP000824469"/>
    </source>
</evidence>
<proteinExistence type="predicted"/>
<accession>A0AA38GHM9</accession>
<comment type="caution">
    <text evidence="1">The sequence shown here is derived from an EMBL/GenBank/DDBJ whole genome shotgun (WGS) entry which is preliminary data.</text>
</comment>
<dbReference type="GO" id="GO:0043531">
    <property type="term" value="F:ADP binding"/>
    <property type="evidence" value="ECO:0007669"/>
    <property type="project" value="InterPro"/>
</dbReference>
<dbReference type="InterPro" id="IPR027417">
    <property type="entry name" value="P-loop_NTPase"/>
</dbReference>
<reference evidence="1 2" key="1">
    <citation type="journal article" date="2021" name="Nat. Plants">
        <title>The Taxus genome provides insights into paclitaxel biosynthesis.</title>
        <authorList>
            <person name="Xiong X."/>
            <person name="Gou J."/>
            <person name="Liao Q."/>
            <person name="Li Y."/>
            <person name="Zhou Q."/>
            <person name="Bi G."/>
            <person name="Li C."/>
            <person name="Du R."/>
            <person name="Wang X."/>
            <person name="Sun T."/>
            <person name="Guo L."/>
            <person name="Liang H."/>
            <person name="Lu P."/>
            <person name="Wu Y."/>
            <person name="Zhang Z."/>
            <person name="Ro D.K."/>
            <person name="Shang Y."/>
            <person name="Huang S."/>
            <person name="Yan J."/>
        </authorList>
    </citation>
    <scope>NUCLEOTIDE SEQUENCE [LARGE SCALE GENOMIC DNA]</scope>
    <source>
        <strain evidence="1">Ta-2019</strain>
    </source>
</reference>
<feature type="non-terminal residue" evidence="1">
    <location>
        <position position="71"/>
    </location>
</feature>
<sequence>LLSEEESWELFYAFFFSDCEHKRRTCELEKITSEIEEKCKRLPLVVKTVVASLTGKTSSRDWESKLREIRE</sequence>
<feature type="non-terminal residue" evidence="1">
    <location>
        <position position="1"/>
    </location>
</feature>
<keyword evidence="2" id="KW-1185">Reference proteome</keyword>